<comment type="similarity">
    <text evidence="4">Belongs to the cytochrome b5 family.</text>
</comment>
<comment type="caution">
    <text evidence="6">The sequence shown here is derived from an EMBL/GenBank/DDBJ whole genome shotgun (WGS) entry which is preliminary data.</text>
</comment>
<dbReference type="SMART" id="SM01117">
    <property type="entry name" value="Cyt-b5"/>
    <property type="match status" value="1"/>
</dbReference>
<proteinExistence type="inferred from homology"/>
<dbReference type="EMBL" id="CATQJA010002696">
    <property type="protein sequence ID" value="CAJ0584450.1"/>
    <property type="molecule type" value="Genomic_DNA"/>
</dbReference>
<dbReference type="InterPro" id="IPR001199">
    <property type="entry name" value="Cyt_B5-like_heme/steroid-bd"/>
</dbReference>
<dbReference type="Pfam" id="PF00173">
    <property type="entry name" value="Cyt-b5"/>
    <property type="match status" value="1"/>
</dbReference>
<dbReference type="PROSITE" id="PS50255">
    <property type="entry name" value="CYTOCHROME_B5_2"/>
    <property type="match status" value="1"/>
</dbReference>
<evidence type="ECO:0000313" key="6">
    <source>
        <dbReference type="EMBL" id="CAJ0584450.1"/>
    </source>
</evidence>
<gene>
    <name evidence="6" type="ORF">MSPICULIGERA_LOCUS22507</name>
</gene>
<dbReference type="InterPro" id="IPR018506">
    <property type="entry name" value="Cyt_B5_heme-BS"/>
</dbReference>
<keyword evidence="7" id="KW-1185">Reference proteome</keyword>
<organism evidence="6 7">
    <name type="scientific">Mesorhabditis spiculigera</name>
    <dbReference type="NCBI Taxonomy" id="96644"/>
    <lineage>
        <taxon>Eukaryota</taxon>
        <taxon>Metazoa</taxon>
        <taxon>Ecdysozoa</taxon>
        <taxon>Nematoda</taxon>
        <taxon>Chromadorea</taxon>
        <taxon>Rhabditida</taxon>
        <taxon>Rhabditina</taxon>
        <taxon>Rhabditomorpha</taxon>
        <taxon>Rhabditoidea</taxon>
        <taxon>Rhabditidae</taxon>
        <taxon>Mesorhabditinae</taxon>
        <taxon>Mesorhabditis</taxon>
    </lineage>
</organism>
<dbReference type="GO" id="GO:0020037">
    <property type="term" value="F:heme binding"/>
    <property type="evidence" value="ECO:0007669"/>
    <property type="project" value="UniProtKB-UniRule"/>
</dbReference>
<dbReference type="SUPFAM" id="SSF55856">
    <property type="entry name" value="Cytochrome b5-like heme/steroid binding domain"/>
    <property type="match status" value="1"/>
</dbReference>
<reference evidence="6" key="1">
    <citation type="submission" date="2023-06" db="EMBL/GenBank/DDBJ databases">
        <authorList>
            <person name="Delattre M."/>
        </authorList>
    </citation>
    <scope>NUCLEOTIDE SEQUENCE</scope>
    <source>
        <strain evidence="6">AF72</strain>
    </source>
</reference>
<keyword evidence="1 4" id="KW-0349">Heme</keyword>
<keyword evidence="3 4" id="KW-0408">Iron</keyword>
<dbReference type="GO" id="GO:0046872">
    <property type="term" value="F:metal ion binding"/>
    <property type="evidence" value="ECO:0007669"/>
    <property type="project" value="UniProtKB-UniRule"/>
</dbReference>
<sequence length="346" mass="38832">MGNRPICATSDKGEAEESNRMLNVPSTSGLTAKPPVGRSEYGRVKVALGPGKGLMDWVRLTKNKVLAKKQMKFVDHEELSKHSTEEDCWIHLFGKVYDVTEYLDFHPGGKPELMRAAGRDGTALFNQYHAWVRYETILESCYVGAFKGNLSHLKPCDPPSTENRESAGGDQDLRDATMVMTMFDRLIVANKEWKGISSECLTISTTKNSLRILVRPFNKEPVQIEWVGVPRPIAEASFKLEMNDEQIILIFDVTISIKILESAGIYKLERNPARRYHATTVTTIKRLNHDTLLIDLELPRGLYMPIPVGHHNSLAIKKGGGFLPNISSNISPFPKTKPSLFIWGPR</sequence>
<evidence type="ECO:0000256" key="3">
    <source>
        <dbReference type="ARBA" id="ARBA00023004"/>
    </source>
</evidence>
<evidence type="ECO:0000256" key="2">
    <source>
        <dbReference type="ARBA" id="ARBA00022723"/>
    </source>
</evidence>
<evidence type="ECO:0000259" key="5">
    <source>
        <dbReference type="PROSITE" id="PS50255"/>
    </source>
</evidence>
<dbReference type="PANTHER" id="PTHR46237">
    <property type="entry name" value="CYTOCHROME B5 REDUCTASE 4 FAMILY MEMBER"/>
    <property type="match status" value="1"/>
</dbReference>
<protein>
    <recommendedName>
        <fullName evidence="5">Cytochrome b5 heme-binding domain-containing protein</fullName>
    </recommendedName>
</protein>
<dbReference type="InterPro" id="IPR036400">
    <property type="entry name" value="Cyt_B5-like_heme/steroid_sf"/>
</dbReference>
<dbReference type="Proteomes" id="UP001177023">
    <property type="component" value="Unassembled WGS sequence"/>
</dbReference>
<dbReference type="FunFam" id="3.10.120.10:FF:000001">
    <property type="entry name" value="Cytochrome b5 reductase 4"/>
    <property type="match status" value="1"/>
</dbReference>
<dbReference type="PROSITE" id="PS00191">
    <property type="entry name" value="CYTOCHROME_B5_1"/>
    <property type="match status" value="1"/>
</dbReference>
<dbReference type="GO" id="GO:0006801">
    <property type="term" value="P:superoxide metabolic process"/>
    <property type="evidence" value="ECO:0007669"/>
    <property type="project" value="TreeGrafter"/>
</dbReference>
<feature type="domain" description="Cytochrome b5 heme-binding" evidence="5">
    <location>
        <begin position="71"/>
        <end position="147"/>
    </location>
</feature>
<evidence type="ECO:0000256" key="4">
    <source>
        <dbReference type="RuleBase" id="RU362121"/>
    </source>
</evidence>
<dbReference type="Gene3D" id="3.10.120.10">
    <property type="entry name" value="Cytochrome b5-like heme/steroid binding domain"/>
    <property type="match status" value="1"/>
</dbReference>
<dbReference type="GO" id="GO:0005783">
    <property type="term" value="C:endoplasmic reticulum"/>
    <property type="evidence" value="ECO:0007669"/>
    <property type="project" value="TreeGrafter"/>
</dbReference>
<name>A0AA36G9R6_9BILA</name>
<dbReference type="PANTHER" id="PTHR46237:SF1">
    <property type="entry name" value="CYTOCHROME B5 REDUCTASE 4"/>
    <property type="match status" value="1"/>
</dbReference>
<dbReference type="GO" id="GO:0004128">
    <property type="term" value="F:cytochrome-b5 reductase activity, acting on NAD(P)H"/>
    <property type="evidence" value="ECO:0007669"/>
    <property type="project" value="TreeGrafter"/>
</dbReference>
<keyword evidence="2 4" id="KW-0479">Metal-binding</keyword>
<accession>A0AA36G9R6</accession>
<feature type="non-terminal residue" evidence="6">
    <location>
        <position position="346"/>
    </location>
</feature>
<evidence type="ECO:0000256" key="1">
    <source>
        <dbReference type="ARBA" id="ARBA00022617"/>
    </source>
</evidence>
<evidence type="ECO:0000313" key="7">
    <source>
        <dbReference type="Proteomes" id="UP001177023"/>
    </source>
</evidence>
<dbReference type="InterPro" id="IPR051872">
    <property type="entry name" value="Cytochrome_b5/Flavoprotein_Rdt"/>
</dbReference>
<dbReference type="AlphaFoldDB" id="A0AA36G9R6"/>